<dbReference type="InterPro" id="IPR011992">
    <property type="entry name" value="EF-hand-dom_pair"/>
</dbReference>
<dbReference type="Pfam" id="PF13499">
    <property type="entry name" value="EF-hand_7"/>
    <property type="match status" value="1"/>
</dbReference>
<dbReference type="PROSITE" id="PS00018">
    <property type="entry name" value="EF_HAND_1"/>
    <property type="match status" value="2"/>
</dbReference>
<evidence type="ECO:0000313" key="2">
    <source>
        <dbReference type="EMBL" id="MBM3274841.1"/>
    </source>
</evidence>
<dbReference type="CDD" id="cd00051">
    <property type="entry name" value="EFh"/>
    <property type="match status" value="1"/>
</dbReference>
<dbReference type="SUPFAM" id="SSF47473">
    <property type="entry name" value="EF-hand"/>
    <property type="match status" value="1"/>
</dbReference>
<dbReference type="GO" id="GO:0005509">
    <property type="term" value="F:calcium ion binding"/>
    <property type="evidence" value="ECO:0007669"/>
    <property type="project" value="InterPro"/>
</dbReference>
<dbReference type="InterPro" id="IPR002048">
    <property type="entry name" value="EF_hand_dom"/>
</dbReference>
<dbReference type="AlphaFoldDB" id="A0A937X2I5"/>
<name>A0A937X2I5_9BACT</name>
<evidence type="ECO:0000313" key="3">
    <source>
        <dbReference type="Proteomes" id="UP000703893"/>
    </source>
</evidence>
<gene>
    <name evidence="2" type="ORF">FJZ00_06795</name>
</gene>
<dbReference type="EMBL" id="VGJX01000348">
    <property type="protein sequence ID" value="MBM3274841.1"/>
    <property type="molecule type" value="Genomic_DNA"/>
</dbReference>
<evidence type="ECO:0000259" key="1">
    <source>
        <dbReference type="PROSITE" id="PS50222"/>
    </source>
</evidence>
<accession>A0A937X2I5</accession>
<organism evidence="2 3">
    <name type="scientific">Candidatus Tanganyikabacteria bacterium</name>
    <dbReference type="NCBI Taxonomy" id="2961651"/>
    <lineage>
        <taxon>Bacteria</taxon>
        <taxon>Bacillati</taxon>
        <taxon>Candidatus Sericytochromatia</taxon>
        <taxon>Candidatus Tanganyikabacteria</taxon>
    </lineage>
</organism>
<feature type="domain" description="EF-hand" evidence="1">
    <location>
        <begin position="35"/>
        <end position="64"/>
    </location>
</feature>
<reference evidence="2 3" key="1">
    <citation type="submission" date="2019-03" db="EMBL/GenBank/DDBJ databases">
        <title>Lake Tanganyika Metagenome-Assembled Genomes (MAGs).</title>
        <authorList>
            <person name="Tran P."/>
        </authorList>
    </citation>
    <scope>NUCLEOTIDE SEQUENCE [LARGE SCALE GENOMIC DNA]</scope>
    <source>
        <strain evidence="2">K_DeepCast_65m_m2_236</strain>
    </source>
</reference>
<dbReference type="Gene3D" id="1.10.238.10">
    <property type="entry name" value="EF-hand"/>
    <property type="match status" value="1"/>
</dbReference>
<protein>
    <submittedName>
        <fullName evidence="2">EF-hand domain-containing protein</fullName>
    </submittedName>
</protein>
<dbReference type="Proteomes" id="UP000703893">
    <property type="component" value="Unassembled WGS sequence"/>
</dbReference>
<proteinExistence type="predicted"/>
<dbReference type="InterPro" id="IPR018247">
    <property type="entry name" value="EF_Hand_1_Ca_BS"/>
</dbReference>
<comment type="caution">
    <text evidence="2">The sequence shown here is derived from an EMBL/GenBank/DDBJ whole genome shotgun (WGS) entry which is preliminary data.</text>
</comment>
<dbReference type="PROSITE" id="PS50222">
    <property type="entry name" value="EF_HAND_2"/>
    <property type="match status" value="1"/>
</dbReference>
<sequence>MMARPGTTKPLPGTVKLPGPIIHHCPPLGPLAAEKAAFKKLDRNGDGVITCDEYTAGKQGIAKLLAHAQFNALDKNKDHKLTFFEFAGIKLPPFPPLPIPFPKLPKLPFLGSR</sequence>